<evidence type="ECO:0000313" key="1">
    <source>
        <dbReference type="EMBL" id="CEK85648.1"/>
    </source>
</evidence>
<proteinExistence type="predicted"/>
<reference evidence="1" key="1">
    <citation type="submission" date="2014-12" db="EMBL/GenBank/DDBJ databases">
        <title>Insight into the proteome of Arion vulgaris.</title>
        <authorList>
            <person name="Aradska J."/>
            <person name="Bulat T."/>
            <person name="Smidak R."/>
            <person name="Sarate P."/>
            <person name="Gangsoo J."/>
            <person name="Sialana F."/>
            <person name="Bilban M."/>
            <person name="Lubec G."/>
        </authorList>
    </citation>
    <scope>NUCLEOTIDE SEQUENCE</scope>
    <source>
        <tissue evidence="1">Skin</tissue>
    </source>
</reference>
<dbReference type="EMBL" id="HACG01038783">
    <property type="protein sequence ID" value="CEK85648.1"/>
    <property type="molecule type" value="Transcribed_RNA"/>
</dbReference>
<dbReference type="AlphaFoldDB" id="A0A0B7AXV9"/>
<sequence>MDTKKTARGKLYTALKNKIKRPGPSKPIEVIKRRTDNTVHLWAIRASAKWAATRIIQISLLNNSYIMLTWLL</sequence>
<protein>
    <submittedName>
        <fullName evidence="1">Uncharacterized protein</fullName>
    </submittedName>
</protein>
<organism evidence="1">
    <name type="scientific">Arion vulgaris</name>
    <dbReference type="NCBI Taxonomy" id="1028688"/>
    <lineage>
        <taxon>Eukaryota</taxon>
        <taxon>Metazoa</taxon>
        <taxon>Spiralia</taxon>
        <taxon>Lophotrochozoa</taxon>
        <taxon>Mollusca</taxon>
        <taxon>Gastropoda</taxon>
        <taxon>Heterobranchia</taxon>
        <taxon>Euthyneura</taxon>
        <taxon>Panpulmonata</taxon>
        <taxon>Eupulmonata</taxon>
        <taxon>Stylommatophora</taxon>
        <taxon>Helicina</taxon>
        <taxon>Arionoidea</taxon>
        <taxon>Arionidae</taxon>
        <taxon>Arion</taxon>
    </lineage>
</organism>
<name>A0A0B7AXV9_9EUPU</name>
<accession>A0A0B7AXV9</accession>
<gene>
    <name evidence="1" type="primary">ORF149380</name>
</gene>
<feature type="non-terminal residue" evidence="1">
    <location>
        <position position="72"/>
    </location>
</feature>